<dbReference type="Pfam" id="PF01243">
    <property type="entry name" value="PNPOx_N"/>
    <property type="match status" value="1"/>
</dbReference>
<sequence length="203" mass="22985">MQFIEKIEDLEALYRTPSTASLVKLATHLTPTYRKWIMASKFCVLSTVGPEGTDGSPRGDDGPVVLELDEHHLALPDWRGNNRIDSLRNIVRDPRVSLMFMVPKVDIVVRVNGRARLTADDGLRQRFARHEGEQLPSLVTVIQIDEIYAQCAKSIMRSRLWNVEDSMPDVPTLGEMLKEQSSGTFDGDAFDKEWPTKASQTMW</sequence>
<proteinExistence type="predicted"/>
<evidence type="ECO:0000313" key="4">
    <source>
        <dbReference type="Proteomes" id="UP001528040"/>
    </source>
</evidence>
<dbReference type="RefSeq" id="WP_271052189.1">
    <property type="nucleotide sequence ID" value="NZ_JAQIIO010000001.1"/>
</dbReference>
<dbReference type="PANTHER" id="PTHR42815">
    <property type="entry name" value="FAD-BINDING, PUTATIVE (AFU_ORTHOLOGUE AFUA_6G07600)-RELATED"/>
    <property type="match status" value="1"/>
</dbReference>
<dbReference type="Proteomes" id="UP001528040">
    <property type="component" value="Unassembled WGS sequence"/>
</dbReference>
<protein>
    <submittedName>
        <fullName evidence="3">Pyridoxamine 5'-phosphate oxidase family protein</fullName>
    </submittedName>
</protein>
<feature type="region of interest" description="Disordered" evidence="1">
    <location>
        <begin position="181"/>
        <end position="203"/>
    </location>
</feature>
<dbReference type="Gene3D" id="2.30.110.10">
    <property type="entry name" value="Electron Transport, Fmn-binding Protein, Chain A"/>
    <property type="match status" value="1"/>
</dbReference>
<dbReference type="SUPFAM" id="SSF50475">
    <property type="entry name" value="FMN-binding split barrel"/>
    <property type="match status" value="1"/>
</dbReference>
<dbReference type="InterPro" id="IPR011576">
    <property type="entry name" value="Pyridox_Oxase_N"/>
</dbReference>
<name>A0ABT4VWQ7_9RHOB</name>
<dbReference type="InterPro" id="IPR012349">
    <property type="entry name" value="Split_barrel_FMN-bd"/>
</dbReference>
<evidence type="ECO:0000313" key="3">
    <source>
        <dbReference type="EMBL" id="MDA5092679.1"/>
    </source>
</evidence>
<dbReference type="PANTHER" id="PTHR42815:SF2">
    <property type="entry name" value="FAD-BINDING, PUTATIVE (AFU_ORTHOLOGUE AFUA_6G07600)-RELATED"/>
    <property type="match status" value="1"/>
</dbReference>
<comment type="caution">
    <text evidence="3">The sequence shown here is derived from an EMBL/GenBank/DDBJ whole genome shotgun (WGS) entry which is preliminary data.</text>
</comment>
<keyword evidence="4" id="KW-1185">Reference proteome</keyword>
<organism evidence="3 4">
    <name type="scientific">Aliiroseovarius salicola</name>
    <dbReference type="NCBI Taxonomy" id="3009082"/>
    <lineage>
        <taxon>Bacteria</taxon>
        <taxon>Pseudomonadati</taxon>
        <taxon>Pseudomonadota</taxon>
        <taxon>Alphaproteobacteria</taxon>
        <taxon>Rhodobacterales</taxon>
        <taxon>Paracoccaceae</taxon>
        <taxon>Aliiroseovarius</taxon>
    </lineage>
</organism>
<dbReference type="InterPro" id="IPR024029">
    <property type="entry name" value="Pyridox_Oxase_FMN-dep"/>
</dbReference>
<accession>A0ABT4VWQ7</accession>
<feature type="domain" description="Pyridoxamine 5'-phosphate oxidase N-terminal" evidence="2">
    <location>
        <begin position="29"/>
        <end position="148"/>
    </location>
</feature>
<evidence type="ECO:0000259" key="2">
    <source>
        <dbReference type="Pfam" id="PF01243"/>
    </source>
</evidence>
<reference evidence="3 4" key="1">
    <citation type="submission" date="2023-01" db="EMBL/GenBank/DDBJ databases">
        <authorList>
            <person name="Yoon J.-W."/>
        </authorList>
    </citation>
    <scope>NUCLEOTIDE SEQUENCE [LARGE SCALE GENOMIC DNA]</scope>
    <source>
        <strain evidence="3 4">KMU-50</strain>
    </source>
</reference>
<dbReference type="NCBIfam" id="TIGR04025">
    <property type="entry name" value="PPOX_FMN_DR2398"/>
    <property type="match status" value="1"/>
</dbReference>
<gene>
    <name evidence="3" type="ORF">O2N63_01065</name>
</gene>
<evidence type="ECO:0000256" key="1">
    <source>
        <dbReference type="SAM" id="MobiDB-lite"/>
    </source>
</evidence>
<dbReference type="EMBL" id="JAQIIO010000001">
    <property type="protein sequence ID" value="MDA5092679.1"/>
    <property type="molecule type" value="Genomic_DNA"/>
</dbReference>